<dbReference type="InterPro" id="IPR032675">
    <property type="entry name" value="LRR_dom_sf"/>
</dbReference>
<sequence>MGSNASKSARSSSEWRRCQLLENIQSAPKQHNPKTVTEELPKQLEKLDLQCFPNSTSTWLTPDSLPHLEKLYIRGGNLATLDRSKWLKVQALRLKYLRELKMNWRELKDSFPDLVYLEKVKCPGITLCPCDEHGVWMKNPDQIEQK</sequence>
<proteinExistence type="predicted"/>
<dbReference type="SUPFAM" id="SSF52058">
    <property type="entry name" value="L domain-like"/>
    <property type="match status" value="1"/>
</dbReference>
<gene>
    <name evidence="1" type="ORF">SO802_034278</name>
</gene>
<evidence type="ECO:0000313" key="2">
    <source>
        <dbReference type="Proteomes" id="UP001459277"/>
    </source>
</evidence>
<dbReference type="Gene3D" id="3.80.10.10">
    <property type="entry name" value="Ribonuclease Inhibitor"/>
    <property type="match status" value="1"/>
</dbReference>
<dbReference type="Proteomes" id="UP001459277">
    <property type="component" value="Unassembled WGS sequence"/>
</dbReference>
<accession>A0AAW2BH39</accession>
<protein>
    <submittedName>
        <fullName evidence="1">Uncharacterized protein</fullName>
    </submittedName>
</protein>
<comment type="caution">
    <text evidence="1">The sequence shown here is derived from an EMBL/GenBank/DDBJ whole genome shotgun (WGS) entry which is preliminary data.</text>
</comment>
<name>A0AAW2BH39_9ROSI</name>
<evidence type="ECO:0000313" key="1">
    <source>
        <dbReference type="EMBL" id="KAK9984753.1"/>
    </source>
</evidence>
<dbReference type="AlphaFoldDB" id="A0AAW2BH39"/>
<keyword evidence="2" id="KW-1185">Reference proteome</keyword>
<dbReference type="EMBL" id="JAZDWU010000012">
    <property type="protein sequence ID" value="KAK9984753.1"/>
    <property type="molecule type" value="Genomic_DNA"/>
</dbReference>
<reference evidence="1 2" key="1">
    <citation type="submission" date="2024-01" db="EMBL/GenBank/DDBJ databases">
        <title>A telomere-to-telomere, gap-free genome of sweet tea (Lithocarpus litseifolius).</title>
        <authorList>
            <person name="Zhou J."/>
        </authorList>
    </citation>
    <scope>NUCLEOTIDE SEQUENCE [LARGE SCALE GENOMIC DNA]</scope>
    <source>
        <strain evidence="1">Zhou-2022a</strain>
        <tissue evidence="1">Leaf</tissue>
    </source>
</reference>
<organism evidence="1 2">
    <name type="scientific">Lithocarpus litseifolius</name>
    <dbReference type="NCBI Taxonomy" id="425828"/>
    <lineage>
        <taxon>Eukaryota</taxon>
        <taxon>Viridiplantae</taxon>
        <taxon>Streptophyta</taxon>
        <taxon>Embryophyta</taxon>
        <taxon>Tracheophyta</taxon>
        <taxon>Spermatophyta</taxon>
        <taxon>Magnoliopsida</taxon>
        <taxon>eudicotyledons</taxon>
        <taxon>Gunneridae</taxon>
        <taxon>Pentapetalae</taxon>
        <taxon>rosids</taxon>
        <taxon>fabids</taxon>
        <taxon>Fagales</taxon>
        <taxon>Fagaceae</taxon>
        <taxon>Lithocarpus</taxon>
    </lineage>
</organism>